<dbReference type="Pfam" id="PF14384">
    <property type="entry name" value="BrnA_antitoxin"/>
    <property type="match status" value="1"/>
</dbReference>
<evidence type="ECO:0000256" key="1">
    <source>
        <dbReference type="SAM" id="MobiDB-lite"/>
    </source>
</evidence>
<keyword evidence="3" id="KW-1185">Reference proteome</keyword>
<evidence type="ECO:0000313" key="2">
    <source>
        <dbReference type="EMBL" id="ROH93615.1"/>
    </source>
</evidence>
<sequence length="91" mass="9969">MHRKPKPEKANEENPSWTASTFARARPAREVLPELVGAVAAKKMLKPRGRPKSGSARIPISISLPPETLARWKATGPGWQSRMAAVLEKTS</sequence>
<reference evidence="2 3" key="1">
    <citation type="submission" date="2018-10" db="EMBL/GenBank/DDBJ databases">
        <authorList>
            <person name="Chen W.-M."/>
        </authorList>
    </citation>
    <scope>NUCLEOTIDE SEQUENCE [LARGE SCALE GENOMIC DNA]</scope>
    <source>
        <strain evidence="2 3">THS-13</strain>
    </source>
</reference>
<organism evidence="2 3">
    <name type="scientific">Stagnimonas aquatica</name>
    <dbReference type="NCBI Taxonomy" id="2689987"/>
    <lineage>
        <taxon>Bacteria</taxon>
        <taxon>Pseudomonadati</taxon>
        <taxon>Pseudomonadota</taxon>
        <taxon>Gammaproteobacteria</taxon>
        <taxon>Nevskiales</taxon>
        <taxon>Nevskiaceae</taxon>
        <taxon>Stagnimonas</taxon>
    </lineage>
</organism>
<comment type="caution">
    <text evidence="2">The sequence shown here is derived from an EMBL/GenBank/DDBJ whole genome shotgun (WGS) entry which is preliminary data.</text>
</comment>
<dbReference type="RefSeq" id="WP_123210470.1">
    <property type="nucleotide sequence ID" value="NZ_RJVO01000001.1"/>
</dbReference>
<dbReference type="InterPro" id="IPR025528">
    <property type="entry name" value="BrnA_antitoxin"/>
</dbReference>
<protein>
    <recommendedName>
        <fullName evidence="4">BrnA antitoxin family protein</fullName>
    </recommendedName>
</protein>
<accession>A0A3N0VLJ9</accession>
<name>A0A3N0VLJ9_9GAMM</name>
<dbReference type="Proteomes" id="UP000282106">
    <property type="component" value="Unassembled WGS sequence"/>
</dbReference>
<feature type="region of interest" description="Disordered" evidence="1">
    <location>
        <begin position="1"/>
        <end position="24"/>
    </location>
</feature>
<evidence type="ECO:0000313" key="3">
    <source>
        <dbReference type="Proteomes" id="UP000282106"/>
    </source>
</evidence>
<dbReference type="EMBL" id="RJVO01000001">
    <property type="protein sequence ID" value="ROH93615.1"/>
    <property type="molecule type" value="Genomic_DNA"/>
</dbReference>
<evidence type="ECO:0008006" key="4">
    <source>
        <dbReference type="Google" id="ProtNLM"/>
    </source>
</evidence>
<proteinExistence type="predicted"/>
<dbReference type="AlphaFoldDB" id="A0A3N0VLJ9"/>
<dbReference type="InParanoid" id="A0A3N0VLJ9"/>
<gene>
    <name evidence="2" type="ORF">ED208_03580</name>
</gene>